<proteinExistence type="predicted"/>
<protein>
    <submittedName>
        <fullName evidence="3">Uncharacterized protein</fullName>
    </submittedName>
</protein>
<evidence type="ECO:0000256" key="1">
    <source>
        <dbReference type="SAM" id="MobiDB-lite"/>
    </source>
</evidence>
<dbReference type="EMBL" id="LN483332">
    <property type="protein sequence ID" value="CED85367.1"/>
    <property type="molecule type" value="Genomic_DNA"/>
</dbReference>
<feature type="transmembrane region" description="Helical" evidence="2">
    <location>
        <begin position="20"/>
        <end position="38"/>
    </location>
</feature>
<dbReference type="AlphaFoldDB" id="A0A0F7ST69"/>
<feature type="compositionally biased region" description="Pro residues" evidence="1">
    <location>
        <begin position="93"/>
        <end position="102"/>
    </location>
</feature>
<accession>A0A0F7ST69</accession>
<feature type="compositionally biased region" description="Low complexity" evidence="1">
    <location>
        <begin position="152"/>
        <end position="166"/>
    </location>
</feature>
<evidence type="ECO:0000256" key="2">
    <source>
        <dbReference type="SAM" id="Phobius"/>
    </source>
</evidence>
<evidence type="ECO:0000313" key="3">
    <source>
        <dbReference type="EMBL" id="CED85367.1"/>
    </source>
</evidence>
<name>A0A0F7ST69_PHARH</name>
<feature type="region of interest" description="Disordered" evidence="1">
    <location>
        <begin position="58"/>
        <end position="114"/>
    </location>
</feature>
<keyword evidence="2" id="KW-0812">Transmembrane</keyword>
<keyword evidence="2" id="KW-0472">Membrane</keyword>
<sequence length="166" mass="18042">MSSEKNPPKSTTPPSPHDPYMLVPILSVIVLCLVFIGFRRARAMKSAVGYRLTNRTIHGPGRIRLDDEERDIQASSNLSDEEDELYDNQSPIPSLPSSPVLPPRHSSPQLFRLGNEAGDLGSLEVAASPDDVDGELDADAVELPSKVNLPMSRTASSRSNGSSHRK</sequence>
<feature type="region of interest" description="Disordered" evidence="1">
    <location>
        <begin position="142"/>
        <end position="166"/>
    </location>
</feature>
<reference evidence="3" key="1">
    <citation type="submission" date="2014-08" db="EMBL/GenBank/DDBJ databases">
        <authorList>
            <person name="Sharma Rahul"/>
            <person name="Thines Marco"/>
        </authorList>
    </citation>
    <scope>NUCLEOTIDE SEQUENCE</scope>
</reference>
<keyword evidence="2" id="KW-1133">Transmembrane helix</keyword>
<organism evidence="3">
    <name type="scientific">Phaffia rhodozyma</name>
    <name type="common">Yeast</name>
    <name type="synonym">Xanthophyllomyces dendrorhous</name>
    <dbReference type="NCBI Taxonomy" id="264483"/>
    <lineage>
        <taxon>Eukaryota</taxon>
        <taxon>Fungi</taxon>
        <taxon>Dikarya</taxon>
        <taxon>Basidiomycota</taxon>
        <taxon>Agaricomycotina</taxon>
        <taxon>Tremellomycetes</taxon>
        <taxon>Cystofilobasidiales</taxon>
        <taxon>Mrakiaceae</taxon>
        <taxon>Phaffia</taxon>
    </lineage>
</organism>